<keyword evidence="9" id="KW-0106">Calcium</keyword>
<dbReference type="PANTHER" id="PTHR30012">
    <property type="entry name" value="GENERAL SECRETION PATHWAY PROTEIN"/>
    <property type="match status" value="1"/>
</dbReference>
<dbReference type="PRINTS" id="PR00812">
    <property type="entry name" value="BCTERIALGSPF"/>
</dbReference>
<evidence type="ECO:0000259" key="16">
    <source>
        <dbReference type="Pfam" id="PF00482"/>
    </source>
</evidence>
<dbReference type="NCBIfam" id="TIGR02120">
    <property type="entry name" value="GspF"/>
    <property type="match status" value="1"/>
</dbReference>
<evidence type="ECO:0000256" key="9">
    <source>
        <dbReference type="ARBA" id="ARBA00022837"/>
    </source>
</evidence>
<organism evidence="17 18">
    <name type="scientific">Viridibacterium curvum</name>
    <dbReference type="NCBI Taxonomy" id="1101404"/>
    <lineage>
        <taxon>Bacteria</taxon>
        <taxon>Pseudomonadati</taxon>
        <taxon>Pseudomonadota</taxon>
        <taxon>Betaproteobacteria</taxon>
        <taxon>Rhodocyclales</taxon>
        <taxon>Rhodocyclaceae</taxon>
        <taxon>Viridibacterium</taxon>
    </lineage>
</organism>
<dbReference type="InterPro" id="IPR003004">
    <property type="entry name" value="GspF/PilC"/>
</dbReference>
<keyword evidence="12 15" id="KW-0472">Membrane</keyword>
<evidence type="ECO:0000256" key="13">
    <source>
        <dbReference type="ARBA" id="ARBA00030750"/>
    </source>
</evidence>
<keyword evidence="10" id="KW-0653">Protein transport</keyword>
<keyword evidence="18" id="KW-1185">Reference proteome</keyword>
<keyword evidence="6" id="KW-0997">Cell inner membrane</keyword>
<dbReference type="Proteomes" id="UP001500547">
    <property type="component" value="Unassembled WGS sequence"/>
</dbReference>
<evidence type="ECO:0000256" key="5">
    <source>
        <dbReference type="ARBA" id="ARBA00022475"/>
    </source>
</evidence>
<dbReference type="Gene3D" id="1.20.81.30">
    <property type="entry name" value="Type II secretion system (T2SS), domain F"/>
    <property type="match status" value="2"/>
</dbReference>
<sequence length="399" mass="43459">MATFSYQAVDADGAATQGTLEADNPRHARLILRERGLFPTQIDAHADKQDAARKLSIGTAELCLLTRQFSALLASGLTIEQSLLAVSEQAEKANARALIGAVRAEVIAGFSLRAALDRFDRAFPPIYRALINAGEKSGQLPRVTDMLATYLEQQDSLRRKMMQAMIYPAIVSIVAVMVIVGLMTYVVPRVAEVFVQSHQTLPLLTRMLIATSEFLRSWGPWLALLIAAGIAAFVYALRDDALRLRWHRWLLSLPLIGRHLRTLDTARFASTLAILVSAGVPLLAALDAGRQVMNYLPLKDAVAGAADRVREGATLSSAMRQSRSFPPLLIHMLISGEATGDLSSMLTRCAALQQTEVENRSLTLTTLLEPLLLLFMGGSVLLIVLAVMQPIIALNTLVK</sequence>
<evidence type="ECO:0000313" key="17">
    <source>
        <dbReference type="EMBL" id="GAA5159799.1"/>
    </source>
</evidence>
<keyword evidence="7 14" id="KW-0812">Transmembrane</keyword>
<dbReference type="InterPro" id="IPR018076">
    <property type="entry name" value="T2SS_GspF_dom"/>
</dbReference>
<feature type="transmembrane region" description="Helical" evidence="15">
    <location>
        <begin position="268"/>
        <end position="286"/>
    </location>
</feature>
<evidence type="ECO:0000256" key="2">
    <source>
        <dbReference type="ARBA" id="ARBA00004429"/>
    </source>
</evidence>
<evidence type="ECO:0000256" key="14">
    <source>
        <dbReference type="RuleBase" id="RU003923"/>
    </source>
</evidence>
<name>A0ABP9QDN1_9RHOO</name>
<feature type="transmembrane region" description="Helical" evidence="15">
    <location>
        <begin position="166"/>
        <end position="187"/>
    </location>
</feature>
<keyword evidence="5" id="KW-1003">Cell membrane</keyword>
<feature type="domain" description="Type II secretion system protein GspF" evidence="16">
    <location>
        <begin position="66"/>
        <end position="188"/>
    </location>
</feature>
<evidence type="ECO:0000256" key="3">
    <source>
        <dbReference type="ARBA" id="ARBA00005745"/>
    </source>
</evidence>
<accession>A0ABP9QDN1</accession>
<comment type="function">
    <text evidence="1">Component of the type II secretion system inner membrane complex required for the energy-dependent secretion of extracellular factors such as proteases and toxins from the periplasm.</text>
</comment>
<dbReference type="RefSeq" id="WP_345531424.1">
    <property type="nucleotide sequence ID" value="NZ_BAABLD010000002.1"/>
</dbReference>
<comment type="subcellular location">
    <subcellularLocation>
        <location evidence="2 14">Cell inner membrane</location>
        <topology evidence="2 14">Multi-pass membrane protein</topology>
    </subcellularLocation>
</comment>
<keyword evidence="11 15" id="KW-1133">Transmembrane helix</keyword>
<evidence type="ECO:0000256" key="6">
    <source>
        <dbReference type="ARBA" id="ARBA00022519"/>
    </source>
</evidence>
<evidence type="ECO:0000256" key="7">
    <source>
        <dbReference type="ARBA" id="ARBA00022692"/>
    </source>
</evidence>
<evidence type="ECO:0000256" key="10">
    <source>
        <dbReference type="ARBA" id="ARBA00022927"/>
    </source>
</evidence>
<dbReference type="PROSITE" id="PS00874">
    <property type="entry name" value="T2SP_F"/>
    <property type="match status" value="1"/>
</dbReference>
<protein>
    <recommendedName>
        <fullName evidence="13">General secretion pathway protein F</fullName>
    </recommendedName>
</protein>
<dbReference type="InterPro" id="IPR042094">
    <property type="entry name" value="T2SS_GspF_sf"/>
</dbReference>
<dbReference type="InterPro" id="IPR011850">
    <property type="entry name" value="T2SS_GspF"/>
</dbReference>
<dbReference type="EMBL" id="BAABLD010000002">
    <property type="protein sequence ID" value="GAA5159799.1"/>
    <property type="molecule type" value="Genomic_DNA"/>
</dbReference>
<evidence type="ECO:0000256" key="12">
    <source>
        <dbReference type="ARBA" id="ARBA00023136"/>
    </source>
</evidence>
<dbReference type="InterPro" id="IPR001992">
    <property type="entry name" value="T2SS_GspF/T4SS_PilC_CS"/>
</dbReference>
<gene>
    <name evidence="17" type="primary">gspF</name>
    <name evidence="17" type="ORF">GCM10025770_06710</name>
</gene>
<proteinExistence type="inferred from homology"/>
<keyword evidence="8" id="KW-0479">Metal-binding</keyword>
<reference evidence="18" key="1">
    <citation type="journal article" date="2019" name="Int. J. Syst. Evol. Microbiol.">
        <title>The Global Catalogue of Microorganisms (GCM) 10K type strain sequencing project: providing services to taxonomists for standard genome sequencing and annotation.</title>
        <authorList>
            <consortium name="The Broad Institute Genomics Platform"/>
            <consortium name="The Broad Institute Genome Sequencing Center for Infectious Disease"/>
            <person name="Wu L."/>
            <person name="Ma J."/>
        </authorList>
    </citation>
    <scope>NUCLEOTIDE SEQUENCE [LARGE SCALE GENOMIC DNA]</scope>
    <source>
        <strain evidence="18">JCM 18715</strain>
    </source>
</reference>
<evidence type="ECO:0000256" key="11">
    <source>
        <dbReference type="ARBA" id="ARBA00022989"/>
    </source>
</evidence>
<evidence type="ECO:0000256" key="4">
    <source>
        <dbReference type="ARBA" id="ARBA00022448"/>
    </source>
</evidence>
<dbReference type="Pfam" id="PF00482">
    <property type="entry name" value="T2SSF"/>
    <property type="match status" value="2"/>
</dbReference>
<comment type="similarity">
    <text evidence="3 14">Belongs to the GSP F family.</text>
</comment>
<feature type="transmembrane region" description="Helical" evidence="15">
    <location>
        <begin position="371"/>
        <end position="398"/>
    </location>
</feature>
<feature type="transmembrane region" description="Helical" evidence="15">
    <location>
        <begin position="218"/>
        <end position="237"/>
    </location>
</feature>
<evidence type="ECO:0000256" key="15">
    <source>
        <dbReference type="SAM" id="Phobius"/>
    </source>
</evidence>
<evidence type="ECO:0000256" key="1">
    <source>
        <dbReference type="ARBA" id="ARBA00002684"/>
    </source>
</evidence>
<comment type="caution">
    <text evidence="17">The sequence shown here is derived from an EMBL/GenBank/DDBJ whole genome shotgun (WGS) entry which is preliminary data.</text>
</comment>
<evidence type="ECO:0000313" key="18">
    <source>
        <dbReference type="Proteomes" id="UP001500547"/>
    </source>
</evidence>
<keyword evidence="4 14" id="KW-0813">Transport</keyword>
<feature type="domain" description="Type II secretion system protein GspF" evidence="16">
    <location>
        <begin position="268"/>
        <end position="390"/>
    </location>
</feature>
<dbReference type="PANTHER" id="PTHR30012:SF0">
    <property type="entry name" value="TYPE II SECRETION SYSTEM PROTEIN F-RELATED"/>
    <property type="match status" value="1"/>
</dbReference>
<evidence type="ECO:0000256" key="8">
    <source>
        <dbReference type="ARBA" id="ARBA00022723"/>
    </source>
</evidence>